<reference evidence="2" key="1">
    <citation type="submission" date="2022-06" db="EMBL/GenBank/DDBJ databases">
        <title>Complete genome sequence of Streptomyces nigrescens HEK616.</title>
        <authorList>
            <person name="Asamizu S."/>
            <person name="Onaka H."/>
        </authorList>
    </citation>
    <scope>NUCLEOTIDE SEQUENCE</scope>
    <source>
        <strain evidence="2">HEK616</strain>
    </source>
</reference>
<evidence type="ECO:0000256" key="1">
    <source>
        <dbReference type="SAM" id="MobiDB-lite"/>
    </source>
</evidence>
<dbReference type="Proteomes" id="UP001059597">
    <property type="component" value="Chromosome"/>
</dbReference>
<evidence type="ECO:0000313" key="2">
    <source>
        <dbReference type="EMBL" id="BDM67527.1"/>
    </source>
</evidence>
<keyword evidence="3" id="KW-1185">Reference proteome</keyword>
<dbReference type="RefSeq" id="WP_261951669.1">
    <property type="nucleotide sequence ID" value="NZ_AP026073.1"/>
</dbReference>
<feature type="compositionally biased region" description="Basic and acidic residues" evidence="1">
    <location>
        <begin position="175"/>
        <end position="185"/>
    </location>
</feature>
<feature type="compositionally biased region" description="Basic and acidic residues" evidence="1">
    <location>
        <begin position="193"/>
        <end position="206"/>
    </location>
</feature>
<proteinExistence type="predicted"/>
<sequence length="318" mass="34525">MTTAPNKTSRPELAPWQYEIGGVVLGTGSYVPVGNVEGLGAPATRPQDADNPNSDGTSPGRDFYGPRPLRFEAGIKTPGDPVKAADILARLERALDAPDARTNPDGRHILRGRWPGHTTRRMYGRLRRAEASSTTTAVHGWIPMDIEFVGLDSPRWYDDELSKLTLGLDQAARGDGADRTVDEAMGRPAACPRPHDAEHRPADDRPGWVTNSGDVPTYPSLRVHGPVAGPRIWNTVTGRVLELDLSLREGEWVEMETRPGTCWALRNGTVNVAGALSPASRLDLFTLPPGRSEIAWSANDPSGTARLEVAWRSAYTTL</sequence>
<feature type="region of interest" description="Disordered" evidence="1">
    <location>
        <begin position="33"/>
        <end position="67"/>
    </location>
</feature>
<dbReference type="EMBL" id="AP026073">
    <property type="protein sequence ID" value="BDM67527.1"/>
    <property type="molecule type" value="Genomic_DNA"/>
</dbReference>
<accession>A0ABN6QQ83</accession>
<gene>
    <name evidence="2" type="ORF">HEK616_10140</name>
</gene>
<feature type="region of interest" description="Disordered" evidence="1">
    <location>
        <begin position="173"/>
        <end position="213"/>
    </location>
</feature>
<name>A0ABN6QQ83_STRNI</name>
<evidence type="ECO:0008006" key="4">
    <source>
        <dbReference type="Google" id="ProtNLM"/>
    </source>
</evidence>
<organism evidence="2 3">
    <name type="scientific">Streptomyces nigrescens</name>
    <dbReference type="NCBI Taxonomy" id="1920"/>
    <lineage>
        <taxon>Bacteria</taxon>
        <taxon>Bacillati</taxon>
        <taxon>Actinomycetota</taxon>
        <taxon>Actinomycetes</taxon>
        <taxon>Kitasatosporales</taxon>
        <taxon>Streptomycetaceae</taxon>
        <taxon>Streptomyces</taxon>
    </lineage>
</organism>
<protein>
    <recommendedName>
        <fullName evidence="4">Phage tail protein</fullName>
    </recommendedName>
</protein>
<evidence type="ECO:0000313" key="3">
    <source>
        <dbReference type="Proteomes" id="UP001059597"/>
    </source>
</evidence>